<dbReference type="GO" id="GO:0005739">
    <property type="term" value="C:mitochondrion"/>
    <property type="evidence" value="ECO:0007669"/>
    <property type="project" value="TreeGrafter"/>
</dbReference>
<comment type="similarity">
    <text evidence="1">Belongs to the carnitine/choline acetyltransferase family.</text>
</comment>
<gene>
    <name evidence="4" type="ORF">PCANC_18809</name>
    <name evidence="5" type="ORF">PCASD_12078</name>
    <name evidence="3" type="ORF">PCASD_21660</name>
</gene>
<dbReference type="EMBL" id="PGCI01000163">
    <property type="protein sequence ID" value="PLW36247.1"/>
    <property type="molecule type" value="Genomic_DNA"/>
</dbReference>
<sequence>MSSHTLDVLEYHGYVTWEVAQTRKYRLGRTEVIRPSSIEALEWCKAMENDEADWRGRLERFQLAVEAHLAYAKDASEGKGIDRHLLGLRLSLKPGEELPTLFQDPVYKESTRWILATSNLPSENFYGFGFGAVEPEGFGLAYPINKDFMRFTITTPTSSSVRLKNCLKEAADDILKMMDVNKGKGPATVKL</sequence>
<dbReference type="Proteomes" id="UP000235392">
    <property type="component" value="Unassembled WGS sequence"/>
</dbReference>
<dbReference type="Gene3D" id="3.30.559.10">
    <property type="entry name" value="Chloramphenicol acetyltransferase-like domain"/>
    <property type="match status" value="1"/>
</dbReference>
<evidence type="ECO:0000313" key="5">
    <source>
        <dbReference type="EMBL" id="PLW36247.1"/>
    </source>
</evidence>
<name>A0A2N5UET3_9BASI</name>
<proteinExistence type="inferred from homology"/>
<comment type="caution">
    <text evidence="5">The sequence shown here is derived from an EMBL/GenBank/DDBJ whole genome shotgun (WGS) entry which is preliminary data.</text>
</comment>
<dbReference type="STRING" id="200324.A0A2N5UET3"/>
<dbReference type="GO" id="GO:0004092">
    <property type="term" value="F:carnitine O-acetyltransferase activity"/>
    <property type="evidence" value="ECO:0007669"/>
    <property type="project" value="TreeGrafter"/>
</dbReference>
<protein>
    <recommendedName>
        <fullName evidence="2">Choline/carnitine acyltransferase domain-containing protein</fullName>
    </recommendedName>
</protein>
<dbReference type="GO" id="GO:0005777">
    <property type="term" value="C:peroxisome"/>
    <property type="evidence" value="ECO:0007669"/>
    <property type="project" value="TreeGrafter"/>
</dbReference>
<dbReference type="OrthoDB" id="240216at2759"/>
<feature type="domain" description="Choline/carnitine acyltransferase" evidence="2">
    <location>
        <begin position="15"/>
        <end position="169"/>
    </location>
</feature>
<dbReference type="InterPro" id="IPR000542">
    <property type="entry name" value="Carn_acyl_trans"/>
</dbReference>
<evidence type="ECO:0000313" key="6">
    <source>
        <dbReference type="Proteomes" id="UP000235388"/>
    </source>
</evidence>
<dbReference type="InterPro" id="IPR023213">
    <property type="entry name" value="CAT-like_dom_sf"/>
</dbReference>
<dbReference type="InterPro" id="IPR039551">
    <property type="entry name" value="Cho/carn_acyl_trans"/>
</dbReference>
<evidence type="ECO:0000313" key="7">
    <source>
        <dbReference type="Proteomes" id="UP000235392"/>
    </source>
</evidence>
<dbReference type="Pfam" id="PF00755">
    <property type="entry name" value="Carn_acyltransf"/>
    <property type="match status" value="1"/>
</dbReference>
<keyword evidence="6" id="KW-1185">Reference proteome</keyword>
<dbReference type="Proteomes" id="UP000235388">
    <property type="component" value="Unassembled WGS sequence"/>
</dbReference>
<evidence type="ECO:0000256" key="1">
    <source>
        <dbReference type="ARBA" id="ARBA00005232"/>
    </source>
</evidence>
<evidence type="ECO:0000313" key="4">
    <source>
        <dbReference type="EMBL" id="PLW12247.1"/>
    </source>
</evidence>
<dbReference type="EMBL" id="PGCI01000967">
    <property type="protein sequence ID" value="PLW10337.1"/>
    <property type="molecule type" value="Genomic_DNA"/>
</dbReference>
<evidence type="ECO:0000259" key="2">
    <source>
        <dbReference type="Pfam" id="PF00755"/>
    </source>
</evidence>
<dbReference type="EMBL" id="PGCJ01000989">
    <property type="protein sequence ID" value="PLW12247.1"/>
    <property type="molecule type" value="Genomic_DNA"/>
</dbReference>
<accession>A0A2N5UET3</accession>
<evidence type="ECO:0000313" key="3">
    <source>
        <dbReference type="EMBL" id="PLW10337.1"/>
    </source>
</evidence>
<dbReference type="PANTHER" id="PTHR22589">
    <property type="entry name" value="CARNITINE O-ACYLTRANSFERASE"/>
    <property type="match status" value="1"/>
</dbReference>
<organism evidence="5 7">
    <name type="scientific">Puccinia coronata f. sp. avenae</name>
    <dbReference type="NCBI Taxonomy" id="200324"/>
    <lineage>
        <taxon>Eukaryota</taxon>
        <taxon>Fungi</taxon>
        <taxon>Dikarya</taxon>
        <taxon>Basidiomycota</taxon>
        <taxon>Pucciniomycotina</taxon>
        <taxon>Pucciniomycetes</taxon>
        <taxon>Pucciniales</taxon>
        <taxon>Pucciniaceae</taxon>
        <taxon>Puccinia</taxon>
    </lineage>
</organism>
<dbReference type="SUPFAM" id="SSF52777">
    <property type="entry name" value="CoA-dependent acyltransferases"/>
    <property type="match status" value="1"/>
</dbReference>
<reference evidence="6 7" key="1">
    <citation type="submission" date="2017-11" db="EMBL/GenBank/DDBJ databases">
        <title>De novo assembly and phasing of dikaryotic genomes from two isolates of Puccinia coronata f. sp. avenae, the causal agent of oat crown rust.</title>
        <authorList>
            <person name="Miller M.E."/>
            <person name="Zhang Y."/>
            <person name="Omidvar V."/>
            <person name="Sperschneider J."/>
            <person name="Schwessinger B."/>
            <person name="Raley C."/>
            <person name="Palmer J.M."/>
            <person name="Garnica D."/>
            <person name="Upadhyaya N."/>
            <person name="Rathjen J."/>
            <person name="Taylor J.M."/>
            <person name="Park R.F."/>
            <person name="Dodds P.N."/>
            <person name="Hirsch C.D."/>
            <person name="Kianian S.F."/>
            <person name="Figueroa M."/>
        </authorList>
    </citation>
    <scope>NUCLEOTIDE SEQUENCE [LARGE SCALE GENOMIC DNA]</scope>
    <source>
        <strain evidence="4">12NC29</strain>
        <strain evidence="5">12SD80</strain>
    </source>
</reference>
<dbReference type="PANTHER" id="PTHR22589:SF103">
    <property type="entry name" value="CARNITINE O-ACETYL-TRANSFERASE, ISOFORM A-RELATED"/>
    <property type="match status" value="1"/>
</dbReference>
<dbReference type="GO" id="GO:0009437">
    <property type="term" value="P:carnitine metabolic process"/>
    <property type="evidence" value="ECO:0007669"/>
    <property type="project" value="TreeGrafter"/>
</dbReference>
<dbReference type="AlphaFoldDB" id="A0A2N5UET3"/>